<dbReference type="InterPro" id="IPR000819">
    <property type="entry name" value="Peptidase_M17_C"/>
</dbReference>
<evidence type="ECO:0000256" key="3">
    <source>
        <dbReference type="ARBA" id="ARBA00022670"/>
    </source>
</evidence>
<dbReference type="SUPFAM" id="SSF53187">
    <property type="entry name" value="Zn-dependent exopeptidases"/>
    <property type="match status" value="1"/>
</dbReference>
<reference evidence="6 7" key="1">
    <citation type="journal article" date="2016" name="Nat. Commun.">
        <title>Thousands of microbial genomes shed light on interconnected biogeochemical processes in an aquifer system.</title>
        <authorList>
            <person name="Anantharaman K."/>
            <person name="Brown C.T."/>
            <person name="Hug L.A."/>
            <person name="Sharon I."/>
            <person name="Castelle C.J."/>
            <person name="Probst A.J."/>
            <person name="Thomas B.C."/>
            <person name="Singh A."/>
            <person name="Wilkins M.J."/>
            <person name="Karaoz U."/>
            <person name="Brodie E.L."/>
            <person name="Williams K.H."/>
            <person name="Hubbard S.S."/>
            <person name="Banfield J.F."/>
        </authorList>
    </citation>
    <scope>NUCLEOTIDE SEQUENCE [LARGE SCALE GENOMIC DNA]</scope>
</reference>
<dbReference type="Pfam" id="PF00883">
    <property type="entry name" value="Peptidase_M17"/>
    <property type="match status" value="1"/>
</dbReference>
<feature type="domain" description="Cytosol aminopeptidase" evidence="5">
    <location>
        <begin position="214"/>
        <end position="526"/>
    </location>
</feature>
<keyword evidence="2" id="KW-0031">Aminopeptidase</keyword>
<keyword evidence="4" id="KW-0378">Hydrolase</keyword>
<protein>
    <recommendedName>
        <fullName evidence="5">Cytosol aminopeptidase domain-containing protein</fullName>
    </recommendedName>
</protein>
<proteinExistence type="inferred from homology"/>
<evidence type="ECO:0000313" key="7">
    <source>
        <dbReference type="Proteomes" id="UP000177996"/>
    </source>
</evidence>
<evidence type="ECO:0000259" key="5">
    <source>
        <dbReference type="Pfam" id="PF00883"/>
    </source>
</evidence>
<accession>A0A1G2CZU9</accession>
<dbReference type="GO" id="GO:0030145">
    <property type="term" value="F:manganese ion binding"/>
    <property type="evidence" value="ECO:0007669"/>
    <property type="project" value="InterPro"/>
</dbReference>
<dbReference type="InterPro" id="IPR011356">
    <property type="entry name" value="Leucine_aapep/pepB"/>
</dbReference>
<sequence length="549" mass="62550">MTEEKKGLEFYFQPFAALEYHTDAPILCIVFEDQPDLILTKAFPEVEALRLRFDMMDKHGEETVTLFNVVRKEVIIPLVIIYIRNPWRRRRNAEKWNVDNINLYREVWERTYFAANHLRMHKYDKAFFLLPSRFQPDNIKRDRLQERRLEKFVRTLAEAIAAANHHSLDEFKQRKDPQLSAVTLTFFGVGGREVDEFFRRSIIEGQAIGDAVGYTRRLIMLPPNKKYPTRYVEEAVGVKLRNIADTSKAWHKLSGHKFSSRIKVSYLYGRKGIERFGLGLVAAVGQGSVHQPVFLKMHYRPKTDRQKVVKKVVIVGKGVTYDTGGLSLKSNDDQKKIHYDMAGAATAIGVLKLAEAMNLPVEIIALTPLVENAIGHNATQRHAIVKAYNGKTVEIIDPDAEGRLIMADAIAYAEQHLRADCTISVSTLSAMDDFGPDLLKVGLGNSRMEKKAKRAEWDSCEKMLLLPRIEHLNWVDNEHAGDVSDLLQEPVGVYSHTAGFTFLSDFFVYAEPEWVFVDLGTVFEDDADDYGAGPGFGLKFVWHIVKQYA</sequence>
<organism evidence="6 7">
    <name type="scientific">Candidatus Lloydbacteria bacterium RIFCSPHIGHO2_02_FULL_50_13</name>
    <dbReference type="NCBI Taxonomy" id="1798661"/>
    <lineage>
        <taxon>Bacteria</taxon>
        <taxon>Candidatus Lloydiibacteriota</taxon>
    </lineage>
</organism>
<evidence type="ECO:0000256" key="1">
    <source>
        <dbReference type="ARBA" id="ARBA00009528"/>
    </source>
</evidence>
<dbReference type="GO" id="GO:0005737">
    <property type="term" value="C:cytoplasm"/>
    <property type="evidence" value="ECO:0007669"/>
    <property type="project" value="InterPro"/>
</dbReference>
<comment type="similarity">
    <text evidence="1">Belongs to the peptidase M17 family.</text>
</comment>
<dbReference type="PANTHER" id="PTHR11963:SF23">
    <property type="entry name" value="CYTOSOL AMINOPEPTIDASE"/>
    <property type="match status" value="1"/>
</dbReference>
<gene>
    <name evidence="6" type="ORF">A3D65_04360</name>
</gene>
<dbReference type="GO" id="GO:0006508">
    <property type="term" value="P:proteolysis"/>
    <property type="evidence" value="ECO:0007669"/>
    <property type="project" value="UniProtKB-KW"/>
</dbReference>
<dbReference type="PANTHER" id="PTHR11963">
    <property type="entry name" value="LEUCINE AMINOPEPTIDASE-RELATED"/>
    <property type="match status" value="1"/>
</dbReference>
<keyword evidence="3" id="KW-0645">Protease</keyword>
<evidence type="ECO:0000313" key="6">
    <source>
        <dbReference type="EMBL" id="OGZ06906.1"/>
    </source>
</evidence>
<dbReference type="AlphaFoldDB" id="A0A1G2CZU9"/>
<dbReference type="Gene3D" id="3.40.630.10">
    <property type="entry name" value="Zn peptidases"/>
    <property type="match status" value="1"/>
</dbReference>
<dbReference type="STRING" id="1798661.A3D65_04360"/>
<dbReference type="GO" id="GO:0070006">
    <property type="term" value="F:metalloaminopeptidase activity"/>
    <property type="evidence" value="ECO:0007669"/>
    <property type="project" value="InterPro"/>
</dbReference>
<dbReference type="PRINTS" id="PR00481">
    <property type="entry name" value="LAMNOPPTDASE"/>
</dbReference>
<dbReference type="EMBL" id="MHLL01000075">
    <property type="protein sequence ID" value="OGZ06906.1"/>
    <property type="molecule type" value="Genomic_DNA"/>
</dbReference>
<evidence type="ECO:0000256" key="4">
    <source>
        <dbReference type="ARBA" id="ARBA00022801"/>
    </source>
</evidence>
<comment type="caution">
    <text evidence="6">The sequence shown here is derived from an EMBL/GenBank/DDBJ whole genome shotgun (WGS) entry which is preliminary data.</text>
</comment>
<dbReference type="Proteomes" id="UP000177996">
    <property type="component" value="Unassembled WGS sequence"/>
</dbReference>
<name>A0A1G2CZU9_9BACT</name>
<evidence type="ECO:0000256" key="2">
    <source>
        <dbReference type="ARBA" id="ARBA00022438"/>
    </source>
</evidence>